<dbReference type="AlphaFoldDB" id="A0AB34FZ20"/>
<keyword evidence="3" id="KW-1185">Reference proteome</keyword>
<name>A0AB34FZ20_9HYPO</name>
<evidence type="ECO:0000313" key="3">
    <source>
        <dbReference type="Proteomes" id="UP001163105"/>
    </source>
</evidence>
<feature type="transmembrane region" description="Helical" evidence="1">
    <location>
        <begin position="126"/>
        <end position="150"/>
    </location>
</feature>
<keyword evidence="1" id="KW-0812">Transmembrane</keyword>
<keyword evidence="2" id="KW-0548">Nucleotidyltransferase</keyword>
<proteinExistence type="predicted"/>
<gene>
    <name evidence="2" type="ORF">O9K51_02410</name>
</gene>
<accession>A0AB34FZ20</accession>
<dbReference type="GO" id="GO:0003968">
    <property type="term" value="F:RNA-directed RNA polymerase activity"/>
    <property type="evidence" value="ECO:0007669"/>
    <property type="project" value="UniProtKB-KW"/>
</dbReference>
<protein>
    <submittedName>
        <fullName evidence="2">RNA-dependent RNA polymerase 1</fullName>
    </submittedName>
</protein>
<organism evidence="2 3">
    <name type="scientific">Purpureocillium lavendulum</name>
    <dbReference type="NCBI Taxonomy" id="1247861"/>
    <lineage>
        <taxon>Eukaryota</taxon>
        <taxon>Fungi</taxon>
        <taxon>Dikarya</taxon>
        <taxon>Ascomycota</taxon>
        <taxon>Pezizomycotina</taxon>
        <taxon>Sordariomycetes</taxon>
        <taxon>Hypocreomycetidae</taxon>
        <taxon>Hypocreales</taxon>
        <taxon>Ophiocordycipitaceae</taxon>
        <taxon>Purpureocillium</taxon>
    </lineage>
</organism>
<keyword evidence="2" id="KW-0808">Transferase</keyword>
<sequence>MAIVEDPPPAYHTFRHVGTQMPLSTSCVGRGINEPLLLRTISELDLQARTPSDGDLANAYFGRGAATAAGFTGGGDDDVEAGYVGAERGGNNCCNNNNNNNSGIQPFDASVPSSPRWPAMESAKTLALTCVLLVVLLATAVASLGLVLLLEQEHWSPM</sequence>
<comment type="caution">
    <text evidence="2">The sequence shown here is derived from an EMBL/GenBank/DDBJ whole genome shotgun (WGS) entry which is preliminary data.</text>
</comment>
<dbReference type="Proteomes" id="UP001163105">
    <property type="component" value="Unassembled WGS sequence"/>
</dbReference>
<reference evidence="2" key="1">
    <citation type="submission" date="2023-01" db="EMBL/GenBank/DDBJ databases">
        <title>The growth and conidiation of Purpureocillium lavendulum are regulated by nitrogen source and histone H3K14 acetylation.</title>
        <authorList>
            <person name="Tang P."/>
            <person name="Han J."/>
            <person name="Zhang C."/>
            <person name="Tang P."/>
            <person name="Qi F."/>
            <person name="Zhang K."/>
            <person name="Liang L."/>
        </authorList>
    </citation>
    <scope>NUCLEOTIDE SEQUENCE</scope>
    <source>
        <strain evidence="2">YMF1.00683</strain>
    </source>
</reference>
<dbReference type="EMBL" id="JAQHRD010000002">
    <property type="protein sequence ID" value="KAJ6444016.1"/>
    <property type="molecule type" value="Genomic_DNA"/>
</dbReference>
<keyword evidence="1" id="KW-1133">Transmembrane helix</keyword>
<keyword evidence="1" id="KW-0472">Membrane</keyword>
<keyword evidence="2" id="KW-0696">RNA-directed RNA polymerase</keyword>
<evidence type="ECO:0000313" key="2">
    <source>
        <dbReference type="EMBL" id="KAJ6444016.1"/>
    </source>
</evidence>
<evidence type="ECO:0000256" key="1">
    <source>
        <dbReference type="SAM" id="Phobius"/>
    </source>
</evidence>